<dbReference type="Gene3D" id="1.10.1740.10">
    <property type="match status" value="1"/>
</dbReference>
<evidence type="ECO:0000256" key="4">
    <source>
        <dbReference type="ARBA" id="ARBA00023163"/>
    </source>
</evidence>
<dbReference type="InterPro" id="IPR039425">
    <property type="entry name" value="RNA_pol_sigma-70-like"/>
</dbReference>
<dbReference type="CDD" id="cd06171">
    <property type="entry name" value="Sigma70_r4"/>
    <property type="match status" value="1"/>
</dbReference>
<dbReference type="SUPFAM" id="SSF88946">
    <property type="entry name" value="Sigma2 domain of RNA polymerase sigma factors"/>
    <property type="match status" value="1"/>
</dbReference>
<dbReference type="NCBIfam" id="TIGR02985">
    <property type="entry name" value="Sig70_bacteroi1"/>
    <property type="match status" value="1"/>
</dbReference>
<protein>
    <submittedName>
        <fullName evidence="7">RNA polymerase sigma-70 factor</fullName>
    </submittedName>
</protein>
<comment type="similarity">
    <text evidence="1">Belongs to the sigma-70 factor family. ECF subfamily.</text>
</comment>
<dbReference type="PANTHER" id="PTHR43133">
    <property type="entry name" value="RNA POLYMERASE ECF-TYPE SIGMA FACTO"/>
    <property type="match status" value="1"/>
</dbReference>
<evidence type="ECO:0000313" key="8">
    <source>
        <dbReference type="Proteomes" id="UP000659124"/>
    </source>
</evidence>
<dbReference type="Pfam" id="PF08281">
    <property type="entry name" value="Sigma70_r4_2"/>
    <property type="match status" value="1"/>
</dbReference>
<dbReference type="Gene3D" id="1.10.10.10">
    <property type="entry name" value="Winged helix-like DNA-binding domain superfamily/Winged helix DNA-binding domain"/>
    <property type="match status" value="1"/>
</dbReference>
<dbReference type="EMBL" id="JACVFC010000001">
    <property type="protein sequence ID" value="MBC9929401.1"/>
    <property type="molecule type" value="Genomic_DNA"/>
</dbReference>
<dbReference type="SUPFAM" id="SSF88659">
    <property type="entry name" value="Sigma3 and sigma4 domains of RNA polymerase sigma factors"/>
    <property type="match status" value="1"/>
</dbReference>
<feature type="domain" description="RNA polymerase sigma-70 region 2" evidence="5">
    <location>
        <begin position="11"/>
        <end position="77"/>
    </location>
</feature>
<dbReference type="PANTHER" id="PTHR43133:SF46">
    <property type="entry name" value="RNA POLYMERASE SIGMA-70 FACTOR ECF SUBFAMILY"/>
    <property type="match status" value="1"/>
</dbReference>
<dbReference type="InterPro" id="IPR007627">
    <property type="entry name" value="RNA_pol_sigma70_r2"/>
</dbReference>
<accession>A0ABR7TG60</accession>
<comment type="caution">
    <text evidence="7">The sequence shown here is derived from an EMBL/GenBank/DDBJ whole genome shotgun (WGS) entry which is preliminary data.</text>
</comment>
<dbReference type="InterPro" id="IPR014284">
    <property type="entry name" value="RNA_pol_sigma-70_dom"/>
</dbReference>
<evidence type="ECO:0000259" key="5">
    <source>
        <dbReference type="Pfam" id="PF04542"/>
    </source>
</evidence>
<feature type="domain" description="RNA polymerase sigma factor 70 region 4 type 2" evidence="6">
    <location>
        <begin position="108"/>
        <end position="156"/>
    </location>
</feature>
<evidence type="ECO:0000256" key="3">
    <source>
        <dbReference type="ARBA" id="ARBA00023082"/>
    </source>
</evidence>
<dbReference type="Proteomes" id="UP000659124">
    <property type="component" value="Unassembled WGS sequence"/>
</dbReference>
<dbReference type="InterPro" id="IPR036388">
    <property type="entry name" value="WH-like_DNA-bd_sf"/>
</dbReference>
<evidence type="ECO:0000256" key="2">
    <source>
        <dbReference type="ARBA" id="ARBA00023015"/>
    </source>
</evidence>
<evidence type="ECO:0000313" key="7">
    <source>
        <dbReference type="EMBL" id="MBC9929401.1"/>
    </source>
</evidence>
<name>A0ABR7TG60_9BACT</name>
<proteinExistence type="inferred from homology"/>
<keyword evidence="3" id="KW-0731">Sigma factor</keyword>
<dbReference type="Pfam" id="PF04542">
    <property type="entry name" value="Sigma70_r2"/>
    <property type="match status" value="1"/>
</dbReference>
<keyword evidence="2" id="KW-0805">Transcription regulation</keyword>
<dbReference type="RefSeq" id="WP_188086532.1">
    <property type="nucleotide sequence ID" value="NZ_JACVFC010000001.1"/>
</dbReference>
<dbReference type="InterPro" id="IPR013249">
    <property type="entry name" value="RNA_pol_sigma70_r4_t2"/>
</dbReference>
<reference evidence="7 8" key="1">
    <citation type="submission" date="2020-09" db="EMBL/GenBank/DDBJ databases">
        <title>Genome sequences of type strains of Chitinophaga qingshengii and Chitinophaga varians.</title>
        <authorList>
            <person name="Kittiwongwattana C."/>
        </authorList>
    </citation>
    <scope>NUCLEOTIDE SEQUENCE [LARGE SCALE GENOMIC DNA]</scope>
    <source>
        <strain evidence="7 8">JCM 30026</strain>
    </source>
</reference>
<gene>
    <name evidence="7" type="ORF">ICL07_03390</name>
</gene>
<dbReference type="InterPro" id="IPR013324">
    <property type="entry name" value="RNA_pol_sigma_r3/r4-like"/>
</dbReference>
<sequence>MGEEAAFDQVFRRYYARLCDFSERYVRNKVDAEEAIEKLFVNLWHKKPVFESEEHARAFLYRAAYNGSLNILRDSQRQLRREEAFGLKSDLTEESYLNNLLRSELMGIIYEEIEKLPEQYARVIKMSYREGLKNEEIAAVLGLSLQTVKNYKTKGLLILRTRMPFGAWLVLWSGVLHQMPGHHLL</sequence>
<dbReference type="InterPro" id="IPR013325">
    <property type="entry name" value="RNA_pol_sigma_r2"/>
</dbReference>
<dbReference type="NCBIfam" id="TIGR02937">
    <property type="entry name" value="sigma70-ECF"/>
    <property type="match status" value="1"/>
</dbReference>
<organism evidence="7 8">
    <name type="scientific">Chitinophaga qingshengii</name>
    <dbReference type="NCBI Taxonomy" id="1569794"/>
    <lineage>
        <taxon>Bacteria</taxon>
        <taxon>Pseudomonadati</taxon>
        <taxon>Bacteroidota</taxon>
        <taxon>Chitinophagia</taxon>
        <taxon>Chitinophagales</taxon>
        <taxon>Chitinophagaceae</taxon>
        <taxon>Chitinophaga</taxon>
    </lineage>
</organism>
<evidence type="ECO:0000256" key="1">
    <source>
        <dbReference type="ARBA" id="ARBA00010641"/>
    </source>
</evidence>
<dbReference type="InterPro" id="IPR014327">
    <property type="entry name" value="RNA_pol_sigma70_bacteroid"/>
</dbReference>
<evidence type="ECO:0000259" key="6">
    <source>
        <dbReference type="Pfam" id="PF08281"/>
    </source>
</evidence>
<keyword evidence="8" id="KW-1185">Reference proteome</keyword>
<keyword evidence="4" id="KW-0804">Transcription</keyword>